<dbReference type="GO" id="GO:0005634">
    <property type="term" value="C:nucleus"/>
    <property type="evidence" value="ECO:0007669"/>
    <property type="project" value="UniProtKB-SubCell"/>
</dbReference>
<name>A0A7J7MDW0_9MAGN</name>
<dbReference type="OrthoDB" id="46583at2759"/>
<dbReference type="GO" id="GO:0000978">
    <property type="term" value="F:RNA polymerase II cis-regulatory region sequence-specific DNA binding"/>
    <property type="evidence" value="ECO:0007669"/>
    <property type="project" value="TreeGrafter"/>
</dbReference>
<dbReference type="GO" id="GO:0019185">
    <property type="term" value="C:snRNA-activating protein complex"/>
    <property type="evidence" value="ECO:0007669"/>
    <property type="project" value="TreeGrafter"/>
</dbReference>
<evidence type="ECO:0000313" key="9">
    <source>
        <dbReference type="Proteomes" id="UP000541444"/>
    </source>
</evidence>
<proteinExistence type="inferred from homology"/>
<dbReference type="EMBL" id="JACGCM010001586">
    <property type="protein sequence ID" value="KAF6153109.1"/>
    <property type="molecule type" value="Genomic_DNA"/>
</dbReference>
<feature type="region of interest" description="Disordered" evidence="7">
    <location>
        <begin position="156"/>
        <end position="187"/>
    </location>
</feature>
<evidence type="ECO:0000256" key="1">
    <source>
        <dbReference type="ARBA" id="ARBA00004123"/>
    </source>
</evidence>
<feature type="compositionally biased region" description="Polar residues" evidence="7">
    <location>
        <begin position="161"/>
        <end position="174"/>
    </location>
</feature>
<keyword evidence="9" id="KW-1185">Reference proteome</keyword>
<dbReference type="GO" id="GO:0001006">
    <property type="term" value="F:RNA polymerase III type 3 promoter sequence-specific DNA binding"/>
    <property type="evidence" value="ECO:0007669"/>
    <property type="project" value="TreeGrafter"/>
</dbReference>
<comment type="similarity">
    <text evidence="2">Belongs to the SNAPC3/SRD2 family.</text>
</comment>
<keyword evidence="5" id="KW-0804">Transcription</keyword>
<dbReference type="GO" id="GO:0001046">
    <property type="term" value="F:core promoter sequence-specific DNA binding"/>
    <property type="evidence" value="ECO:0007669"/>
    <property type="project" value="TreeGrafter"/>
</dbReference>
<dbReference type="GO" id="GO:0003681">
    <property type="term" value="F:bent DNA binding"/>
    <property type="evidence" value="ECO:0007669"/>
    <property type="project" value="TreeGrafter"/>
</dbReference>
<organism evidence="8 9">
    <name type="scientific">Kingdonia uniflora</name>
    <dbReference type="NCBI Taxonomy" id="39325"/>
    <lineage>
        <taxon>Eukaryota</taxon>
        <taxon>Viridiplantae</taxon>
        <taxon>Streptophyta</taxon>
        <taxon>Embryophyta</taxon>
        <taxon>Tracheophyta</taxon>
        <taxon>Spermatophyta</taxon>
        <taxon>Magnoliopsida</taxon>
        <taxon>Ranunculales</taxon>
        <taxon>Circaeasteraceae</taxon>
        <taxon>Kingdonia</taxon>
    </lineage>
</organism>
<evidence type="ECO:0000256" key="5">
    <source>
        <dbReference type="ARBA" id="ARBA00023163"/>
    </source>
</evidence>
<evidence type="ECO:0000256" key="3">
    <source>
        <dbReference type="ARBA" id="ARBA00023015"/>
    </source>
</evidence>
<dbReference type="PANTHER" id="PTHR13421">
    <property type="entry name" value="SNRNA-ACTIVATING PROTEIN COMPLEX SUBUNIT 3"/>
    <property type="match status" value="1"/>
</dbReference>
<evidence type="ECO:0000256" key="2">
    <source>
        <dbReference type="ARBA" id="ARBA00010410"/>
    </source>
</evidence>
<protein>
    <submittedName>
        <fullName evidence="8">Uncharacterized protein</fullName>
    </submittedName>
</protein>
<gene>
    <name evidence="8" type="ORF">GIB67_034831</name>
</gene>
<evidence type="ECO:0000256" key="6">
    <source>
        <dbReference type="ARBA" id="ARBA00023242"/>
    </source>
</evidence>
<evidence type="ECO:0000256" key="7">
    <source>
        <dbReference type="SAM" id="MobiDB-lite"/>
    </source>
</evidence>
<comment type="caution">
    <text evidence="8">The sequence shown here is derived from an EMBL/GenBank/DDBJ whole genome shotgun (WGS) entry which is preliminary data.</text>
</comment>
<evidence type="ECO:0000256" key="4">
    <source>
        <dbReference type="ARBA" id="ARBA00023125"/>
    </source>
</evidence>
<reference evidence="8 9" key="1">
    <citation type="journal article" date="2020" name="IScience">
        <title>Genome Sequencing of the Endangered Kingdonia uniflora (Circaeasteraceae, Ranunculales) Reveals Potential Mechanisms of Evolutionary Specialization.</title>
        <authorList>
            <person name="Sun Y."/>
            <person name="Deng T."/>
            <person name="Zhang A."/>
            <person name="Moore M.J."/>
            <person name="Landis J.B."/>
            <person name="Lin N."/>
            <person name="Zhang H."/>
            <person name="Zhang X."/>
            <person name="Huang J."/>
            <person name="Zhang X."/>
            <person name="Sun H."/>
            <person name="Wang H."/>
        </authorList>
    </citation>
    <scope>NUCLEOTIDE SEQUENCE [LARGE SCALE GENOMIC DNA]</scope>
    <source>
        <strain evidence="8">TB1705</strain>
        <tissue evidence="8">Leaf</tissue>
    </source>
</reference>
<accession>A0A7J7MDW0</accession>
<dbReference type="AlphaFoldDB" id="A0A7J7MDW0"/>
<evidence type="ECO:0000313" key="8">
    <source>
        <dbReference type="EMBL" id="KAF6153109.1"/>
    </source>
</evidence>
<keyword evidence="6" id="KW-0539">Nucleus</keyword>
<dbReference type="Pfam" id="PF12251">
    <property type="entry name" value="SNAPC3"/>
    <property type="match status" value="1"/>
</dbReference>
<dbReference type="GO" id="GO:0042796">
    <property type="term" value="P:snRNA transcription by RNA polymerase III"/>
    <property type="evidence" value="ECO:0007669"/>
    <property type="project" value="TreeGrafter"/>
</dbReference>
<keyword evidence="3" id="KW-0805">Transcription regulation</keyword>
<dbReference type="InterPro" id="IPR022042">
    <property type="entry name" value="snRNA-activating_su3"/>
</dbReference>
<dbReference type="PANTHER" id="PTHR13421:SF16">
    <property type="entry name" value="SNRNA-ACTIVATING PROTEIN COMPLEX SUBUNIT 3"/>
    <property type="match status" value="1"/>
</dbReference>
<dbReference type="Proteomes" id="UP000541444">
    <property type="component" value="Unassembled WGS sequence"/>
</dbReference>
<comment type="subcellular location">
    <subcellularLocation>
        <location evidence="1">Nucleus</location>
    </subcellularLocation>
</comment>
<keyword evidence="4" id="KW-0238">DNA-binding</keyword>
<dbReference type="GO" id="GO:0042795">
    <property type="term" value="P:snRNA transcription by RNA polymerase II"/>
    <property type="evidence" value="ECO:0007669"/>
    <property type="project" value="TreeGrafter"/>
</dbReference>
<sequence>MKKARKDDPYGYFLIEDTFCNDVGDPYAIDHSKPILDGIQNSKDEAIEKWEGILYGELQQKQKAVLESGTKLHLQHFKSYRMHQIRFCDLHISKLLSFTELPNSENDAHKIYQGLNCGNDFKHCEAYKILARESQWANLRDDGLNHAENILRNVARRTSDHSSPGNSVGSNNLSEDPDGLPIPESVGPNSDLDGLLYEGGSRPIGQIFYRRNLAARNTLDGVAASGSGI</sequence>